<proteinExistence type="predicted"/>
<reference evidence="2" key="1">
    <citation type="submission" date="2018-05" db="EMBL/GenBank/DDBJ databases">
        <authorList>
            <person name="Lanie J.A."/>
            <person name="Ng W.-L."/>
            <person name="Kazmierczak K.M."/>
            <person name="Andrzejewski T.M."/>
            <person name="Davidsen T.M."/>
            <person name="Wayne K.J."/>
            <person name="Tettelin H."/>
            <person name="Glass J.I."/>
            <person name="Rusch D."/>
            <person name="Podicherti R."/>
            <person name="Tsui H.-C.T."/>
            <person name="Winkler M.E."/>
        </authorList>
    </citation>
    <scope>NUCLEOTIDE SEQUENCE</scope>
</reference>
<protein>
    <recommendedName>
        <fullName evidence="1">Transcriptional regulator SutA RNAP-binding domain-containing protein</fullName>
    </recommendedName>
</protein>
<feature type="non-terminal residue" evidence="2">
    <location>
        <position position="55"/>
    </location>
</feature>
<evidence type="ECO:0000259" key="1">
    <source>
        <dbReference type="Pfam" id="PF20661"/>
    </source>
</evidence>
<dbReference type="InterPro" id="IPR049191">
    <property type="entry name" value="SutA_RBD"/>
</dbReference>
<dbReference type="AlphaFoldDB" id="A0A382CZP5"/>
<dbReference type="Pfam" id="PF20661">
    <property type="entry name" value="SutA-RBD"/>
    <property type="match status" value="1"/>
</dbReference>
<accession>A0A382CZP5</accession>
<sequence length="55" mass="5867">MARNSKAPTAASINKTREAIQRDVDAFLASGKKIEQIPAGVSGQDNFKGSKHIVI</sequence>
<name>A0A382CZP5_9ZZZZ</name>
<feature type="domain" description="Transcriptional regulator SutA RNAP-binding" evidence="1">
    <location>
        <begin position="15"/>
        <end position="45"/>
    </location>
</feature>
<evidence type="ECO:0000313" key="2">
    <source>
        <dbReference type="EMBL" id="SVB31668.1"/>
    </source>
</evidence>
<organism evidence="2">
    <name type="scientific">marine metagenome</name>
    <dbReference type="NCBI Taxonomy" id="408172"/>
    <lineage>
        <taxon>unclassified sequences</taxon>
        <taxon>metagenomes</taxon>
        <taxon>ecological metagenomes</taxon>
    </lineage>
</organism>
<dbReference type="EMBL" id="UINC01036939">
    <property type="protein sequence ID" value="SVB31668.1"/>
    <property type="molecule type" value="Genomic_DNA"/>
</dbReference>
<gene>
    <name evidence="2" type="ORF">METZ01_LOCUS184522</name>
</gene>